<proteinExistence type="predicted"/>
<dbReference type="RefSeq" id="WP_307282504.1">
    <property type="nucleotide sequence ID" value="NZ_JAUSVX010000018.1"/>
</dbReference>
<accession>A0ABU0JKP4</accession>
<gene>
    <name evidence="2" type="ORF">QO011_006870</name>
</gene>
<feature type="transmembrane region" description="Helical" evidence="1">
    <location>
        <begin position="12"/>
        <end position="34"/>
    </location>
</feature>
<feature type="transmembrane region" description="Helical" evidence="1">
    <location>
        <begin position="139"/>
        <end position="158"/>
    </location>
</feature>
<keyword evidence="3" id="KW-1185">Reference proteome</keyword>
<feature type="transmembrane region" description="Helical" evidence="1">
    <location>
        <begin position="67"/>
        <end position="86"/>
    </location>
</feature>
<feature type="transmembrane region" description="Helical" evidence="1">
    <location>
        <begin position="98"/>
        <end position="119"/>
    </location>
</feature>
<name>A0ABU0JKP4_9HYPH</name>
<evidence type="ECO:0000313" key="3">
    <source>
        <dbReference type="Proteomes" id="UP001242480"/>
    </source>
</evidence>
<organism evidence="2 3">
    <name type="scientific">Labrys wisconsinensis</name>
    <dbReference type="NCBI Taxonomy" id="425677"/>
    <lineage>
        <taxon>Bacteria</taxon>
        <taxon>Pseudomonadati</taxon>
        <taxon>Pseudomonadota</taxon>
        <taxon>Alphaproteobacteria</taxon>
        <taxon>Hyphomicrobiales</taxon>
        <taxon>Xanthobacteraceae</taxon>
        <taxon>Labrys</taxon>
    </lineage>
</organism>
<dbReference type="Proteomes" id="UP001242480">
    <property type="component" value="Unassembled WGS sequence"/>
</dbReference>
<dbReference type="EMBL" id="JAUSVX010000018">
    <property type="protein sequence ID" value="MDQ0473834.1"/>
    <property type="molecule type" value="Genomic_DNA"/>
</dbReference>
<comment type="caution">
    <text evidence="2">The sequence shown here is derived from an EMBL/GenBank/DDBJ whole genome shotgun (WGS) entry which is preliminary data.</text>
</comment>
<keyword evidence="1" id="KW-0812">Transmembrane</keyword>
<keyword evidence="1" id="KW-1133">Transmembrane helix</keyword>
<evidence type="ECO:0000313" key="2">
    <source>
        <dbReference type="EMBL" id="MDQ0473834.1"/>
    </source>
</evidence>
<sequence length="165" mass="17158">MILGLSIATFTLVHVLISLAGLLAGLVVLGAMIAGRRASGWTALFLATTVATSATGFLFPFRAIGPAHVVGLISLVVLAVALLALYGARLAGLWRPAYVVAAVLALYLNAFVAVAQAFQKLPALQALAPTQSEPPFLEAQIAVLALFVILGALALWRFRPQMAPA</sequence>
<evidence type="ECO:0000256" key="1">
    <source>
        <dbReference type="SAM" id="Phobius"/>
    </source>
</evidence>
<feature type="transmembrane region" description="Helical" evidence="1">
    <location>
        <begin position="41"/>
        <end position="61"/>
    </location>
</feature>
<protein>
    <submittedName>
        <fullName evidence="2">Uncharacterized protein</fullName>
    </submittedName>
</protein>
<reference evidence="2 3" key="1">
    <citation type="submission" date="2023-07" db="EMBL/GenBank/DDBJ databases">
        <title>Genomic Encyclopedia of Type Strains, Phase IV (KMG-IV): sequencing the most valuable type-strain genomes for metagenomic binning, comparative biology and taxonomic classification.</title>
        <authorList>
            <person name="Goeker M."/>
        </authorList>
    </citation>
    <scope>NUCLEOTIDE SEQUENCE [LARGE SCALE GENOMIC DNA]</scope>
    <source>
        <strain evidence="2 3">DSM 19619</strain>
    </source>
</reference>
<keyword evidence="1" id="KW-0472">Membrane</keyword>